<keyword evidence="2" id="KW-0479">Metal-binding</keyword>
<dbReference type="PANTHER" id="PTHR30632:SF0">
    <property type="entry name" value="SULFATE-BINDING PROTEIN"/>
    <property type="match status" value="1"/>
</dbReference>
<feature type="region of interest" description="Disordered" evidence="4">
    <location>
        <begin position="32"/>
        <end position="53"/>
    </location>
</feature>
<dbReference type="InterPro" id="IPR041879">
    <property type="entry name" value="YvgL-like_PBP2"/>
</dbReference>
<reference evidence="5 6" key="1">
    <citation type="submission" date="2023-03" db="EMBL/GenBank/DDBJ databases">
        <title>Bacillus Genome Sequencing.</title>
        <authorList>
            <person name="Dunlap C."/>
        </authorList>
    </citation>
    <scope>NUCLEOTIDE SEQUENCE [LARGE SCALE GENOMIC DNA]</scope>
    <source>
        <strain evidence="5 6">BD-525</strain>
    </source>
</reference>
<proteinExistence type="inferred from homology"/>
<dbReference type="NCBIfam" id="TIGR01256">
    <property type="entry name" value="modA"/>
    <property type="match status" value="1"/>
</dbReference>
<keyword evidence="6" id="KW-1185">Reference proteome</keyword>
<name>A0ABU6GWK3_9BACL</name>
<evidence type="ECO:0000256" key="2">
    <source>
        <dbReference type="ARBA" id="ARBA00022723"/>
    </source>
</evidence>
<evidence type="ECO:0000313" key="5">
    <source>
        <dbReference type="EMBL" id="MEC0244098.1"/>
    </source>
</evidence>
<evidence type="ECO:0000313" key="6">
    <source>
        <dbReference type="Proteomes" id="UP001344632"/>
    </source>
</evidence>
<dbReference type="PANTHER" id="PTHR30632">
    <property type="entry name" value="MOLYBDATE-BINDING PERIPLASMIC PROTEIN"/>
    <property type="match status" value="1"/>
</dbReference>
<comment type="similarity">
    <text evidence="1">Belongs to the bacterial solute-binding protein ModA family.</text>
</comment>
<dbReference type="PIRSF" id="PIRSF004846">
    <property type="entry name" value="ModA"/>
    <property type="match status" value="1"/>
</dbReference>
<dbReference type="InterPro" id="IPR050682">
    <property type="entry name" value="ModA/WtpA"/>
</dbReference>
<accession>A0ABU6GWK3</accession>
<gene>
    <name evidence="5" type="primary">modA</name>
    <name evidence="5" type="ORF">P4H66_30245</name>
</gene>
<dbReference type="SUPFAM" id="SSF53850">
    <property type="entry name" value="Periplasmic binding protein-like II"/>
    <property type="match status" value="1"/>
</dbReference>
<protein>
    <submittedName>
        <fullName evidence="5">Molybdate ABC transporter substrate-binding protein</fullName>
    </submittedName>
</protein>
<evidence type="ECO:0000256" key="3">
    <source>
        <dbReference type="ARBA" id="ARBA00022729"/>
    </source>
</evidence>
<dbReference type="Proteomes" id="UP001344632">
    <property type="component" value="Unassembled WGS sequence"/>
</dbReference>
<dbReference type="CDD" id="cd13537">
    <property type="entry name" value="PBP2_YvgL_like"/>
    <property type="match status" value="1"/>
</dbReference>
<organism evidence="5 6">
    <name type="scientific">Paenibacillus dokdonensis</name>
    <dbReference type="NCBI Taxonomy" id="2567944"/>
    <lineage>
        <taxon>Bacteria</taxon>
        <taxon>Bacillati</taxon>
        <taxon>Bacillota</taxon>
        <taxon>Bacilli</taxon>
        <taxon>Bacillales</taxon>
        <taxon>Paenibacillaceae</taxon>
        <taxon>Paenibacillus</taxon>
    </lineage>
</organism>
<dbReference type="EMBL" id="JARLKZ010000033">
    <property type="protein sequence ID" value="MEC0244098.1"/>
    <property type="molecule type" value="Genomic_DNA"/>
</dbReference>
<sequence>MFIKRRNNVILYALIVMMLIFAAGCGNSSESKTDSNASNAAAGSDTKAPNSEPEELVNLTISAAASMTDALNEIEKSYEAAHPNIELSFNFGGSGALQKQIEQGAPADLFLSAATKNMKPLVEQNLIEEGKEKTLLKNELVAVVPADTKAAVAGIEDLSKAEVKKVAIGIPESVPAGNYAKEALTNSKLWEPLQSKMVQAKDVRQVLQYVETANVDAGFVYKTDALTSSKVKIAFTVDPASYSAVEYPIGIVKATKHAKEAEDFYNYLQSQASLDVFIKYGFAVPE</sequence>
<keyword evidence="3" id="KW-0732">Signal</keyword>
<evidence type="ECO:0000256" key="1">
    <source>
        <dbReference type="ARBA" id="ARBA00009175"/>
    </source>
</evidence>
<dbReference type="InterPro" id="IPR005950">
    <property type="entry name" value="ModA"/>
</dbReference>
<dbReference type="PROSITE" id="PS51257">
    <property type="entry name" value="PROKAR_LIPOPROTEIN"/>
    <property type="match status" value="1"/>
</dbReference>
<dbReference type="RefSeq" id="WP_326091740.1">
    <property type="nucleotide sequence ID" value="NZ_JARLKZ010000033.1"/>
</dbReference>
<evidence type="ECO:0000256" key="4">
    <source>
        <dbReference type="SAM" id="MobiDB-lite"/>
    </source>
</evidence>
<comment type="caution">
    <text evidence="5">The sequence shown here is derived from an EMBL/GenBank/DDBJ whole genome shotgun (WGS) entry which is preliminary data.</text>
</comment>
<dbReference type="Gene3D" id="3.40.190.10">
    <property type="entry name" value="Periplasmic binding protein-like II"/>
    <property type="match status" value="2"/>
</dbReference>
<dbReference type="Pfam" id="PF13531">
    <property type="entry name" value="SBP_bac_11"/>
    <property type="match status" value="1"/>
</dbReference>